<feature type="transmembrane region" description="Helical" evidence="6">
    <location>
        <begin position="202"/>
        <end position="222"/>
    </location>
</feature>
<dbReference type="PANTHER" id="PTHR23514">
    <property type="entry name" value="BYPASS OF STOP CODON PROTEIN 6"/>
    <property type="match status" value="1"/>
</dbReference>
<dbReference type="PANTHER" id="PTHR23514:SF6">
    <property type="entry name" value="MAJOR FACILITATOR SUPERFAMILY (MFS) PROFILE DOMAIN-CONTAINING PROTEIN"/>
    <property type="match status" value="1"/>
</dbReference>
<dbReference type="Proteomes" id="UP000053317">
    <property type="component" value="Unassembled WGS sequence"/>
</dbReference>
<feature type="region of interest" description="Disordered" evidence="5">
    <location>
        <begin position="1"/>
        <end position="26"/>
    </location>
</feature>
<protein>
    <submittedName>
        <fullName evidence="8">Putative mfs efflux</fullName>
    </submittedName>
</protein>
<feature type="domain" description="Major facilitator superfamily (MFS) profile" evidence="7">
    <location>
        <begin position="50"/>
        <end position="453"/>
    </location>
</feature>
<accession>A0A0G2EZH0</accession>
<dbReference type="InterPro" id="IPR011701">
    <property type="entry name" value="MFS"/>
</dbReference>
<evidence type="ECO:0000256" key="6">
    <source>
        <dbReference type="SAM" id="Phobius"/>
    </source>
</evidence>
<evidence type="ECO:0000313" key="8">
    <source>
        <dbReference type="EMBL" id="KKY27461.1"/>
    </source>
</evidence>
<evidence type="ECO:0000313" key="9">
    <source>
        <dbReference type="Proteomes" id="UP000053317"/>
    </source>
</evidence>
<dbReference type="OrthoDB" id="413079at2759"/>
<feature type="transmembrane region" description="Helical" evidence="6">
    <location>
        <begin position="273"/>
        <end position="296"/>
    </location>
</feature>
<evidence type="ECO:0000256" key="1">
    <source>
        <dbReference type="ARBA" id="ARBA00004141"/>
    </source>
</evidence>
<dbReference type="InterPro" id="IPR051788">
    <property type="entry name" value="MFS_Transporter"/>
</dbReference>
<dbReference type="SUPFAM" id="SSF103473">
    <property type="entry name" value="MFS general substrate transporter"/>
    <property type="match status" value="1"/>
</dbReference>
<comment type="subcellular location">
    <subcellularLocation>
        <location evidence="1">Membrane</location>
        <topology evidence="1">Multi-pass membrane protein</topology>
    </subcellularLocation>
</comment>
<evidence type="ECO:0000256" key="4">
    <source>
        <dbReference type="ARBA" id="ARBA00023136"/>
    </source>
</evidence>
<dbReference type="FunFam" id="1.20.1250.20:FF:000286">
    <property type="entry name" value="MFS efflux transporter"/>
    <property type="match status" value="1"/>
</dbReference>
<evidence type="ECO:0000259" key="7">
    <source>
        <dbReference type="PROSITE" id="PS50850"/>
    </source>
</evidence>
<dbReference type="InterPro" id="IPR020846">
    <property type="entry name" value="MFS_dom"/>
</dbReference>
<reference evidence="8 9" key="2">
    <citation type="submission" date="2015-05" db="EMBL/GenBank/DDBJ databases">
        <authorList>
            <person name="Morales-Cruz A."/>
            <person name="Amrine K.C."/>
            <person name="Cantu D."/>
        </authorList>
    </citation>
    <scope>NUCLEOTIDE SEQUENCE [LARGE SCALE GENOMIC DNA]</scope>
    <source>
        <strain evidence="8">UCRPC4</strain>
    </source>
</reference>
<dbReference type="Pfam" id="PF07690">
    <property type="entry name" value="MFS_1"/>
    <property type="match status" value="1"/>
</dbReference>
<dbReference type="InterPro" id="IPR036259">
    <property type="entry name" value="MFS_trans_sf"/>
</dbReference>
<dbReference type="FunFam" id="1.20.1250.20:FF:000308">
    <property type="entry name" value="MFS efflux transporter"/>
    <property type="match status" value="1"/>
</dbReference>
<feature type="transmembrane region" description="Helical" evidence="6">
    <location>
        <begin position="308"/>
        <end position="326"/>
    </location>
</feature>
<feature type="transmembrane region" description="Helical" evidence="6">
    <location>
        <begin position="425"/>
        <end position="445"/>
    </location>
</feature>
<dbReference type="EMBL" id="LCWF01000024">
    <property type="protein sequence ID" value="KKY27461.1"/>
    <property type="molecule type" value="Genomic_DNA"/>
</dbReference>
<organism evidence="8 9">
    <name type="scientific">Phaeomoniella chlamydospora</name>
    <name type="common">Phaeoacremonium chlamydosporum</name>
    <dbReference type="NCBI Taxonomy" id="158046"/>
    <lineage>
        <taxon>Eukaryota</taxon>
        <taxon>Fungi</taxon>
        <taxon>Dikarya</taxon>
        <taxon>Ascomycota</taxon>
        <taxon>Pezizomycotina</taxon>
        <taxon>Eurotiomycetes</taxon>
        <taxon>Chaetothyriomycetidae</taxon>
        <taxon>Phaeomoniellales</taxon>
        <taxon>Phaeomoniellaceae</taxon>
        <taxon>Phaeomoniella</taxon>
    </lineage>
</organism>
<dbReference type="GO" id="GO:0022857">
    <property type="term" value="F:transmembrane transporter activity"/>
    <property type="evidence" value="ECO:0007669"/>
    <property type="project" value="InterPro"/>
</dbReference>
<evidence type="ECO:0000256" key="5">
    <source>
        <dbReference type="SAM" id="MobiDB-lite"/>
    </source>
</evidence>
<dbReference type="Gene3D" id="1.20.1250.20">
    <property type="entry name" value="MFS general substrate transporter like domains"/>
    <property type="match status" value="2"/>
</dbReference>
<keyword evidence="3 6" id="KW-1133">Transmembrane helix</keyword>
<feature type="transmembrane region" description="Helical" evidence="6">
    <location>
        <begin position="396"/>
        <end position="419"/>
    </location>
</feature>
<evidence type="ECO:0000256" key="2">
    <source>
        <dbReference type="ARBA" id="ARBA00022692"/>
    </source>
</evidence>
<comment type="caution">
    <text evidence="8">The sequence shown here is derived from an EMBL/GenBank/DDBJ whole genome shotgun (WGS) entry which is preliminary data.</text>
</comment>
<feature type="transmembrane region" description="Helical" evidence="6">
    <location>
        <begin position="83"/>
        <end position="107"/>
    </location>
</feature>
<feature type="transmembrane region" description="Helical" evidence="6">
    <location>
        <begin position="169"/>
        <end position="190"/>
    </location>
</feature>
<evidence type="ECO:0000256" key="3">
    <source>
        <dbReference type="ARBA" id="ARBA00022989"/>
    </source>
</evidence>
<feature type="compositionally biased region" description="Polar residues" evidence="5">
    <location>
        <begin position="1"/>
        <end position="16"/>
    </location>
</feature>
<keyword evidence="4 6" id="KW-0472">Membrane</keyword>
<gene>
    <name evidence="8" type="ORF">UCRPC4_g01056</name>
</gene>
<feature type="transmembrane region" description="Helical" evidence="6">
    <location>
        <begin position="338"/>
        <end position="357"/>
    </location>
</feature>
<dbReference type="GO" id="GO:0016020">
    <property type="term" value="C:membrane"/>
    <property type="evidence" value="ECO:0007669"/>
    <property type="project" value="UniProtKB-SubCell"/>
</dbReference>
<name>A0A0G2EZH0_PHACM</name>
<proteinExistence type="predicted"/>
<feature type="transmembrane region" description="Helical" evidence="6">
    <location>
        <begin position="114"/>
        <end position="131"/>
    </location>
</feature>
<dbReference type="PROSITE" id="PS50850">
    <property type="entry name" value="MFS"/>
    <property type="match status" value="1"/>
</dbReference>
<sequence length="453" mass="48539">MGMSGPQSPKSAQASRDLSDLEQTAPPTPTGIETVAALQSWNWPAINKWRLLAACAFSLANGLNDSAPGALLPYIERHYDIEYAIVSLIFVTQAVGFLTAAPLTHFLEARIGRARAYMLAAFSNIICYVVVICQPPWGLVVAVYIFNGFGIALNLALNQVWCANLVNATTILGALHGFYGLGATVAPLAATAMASHGVRWSYYFSIPLFLQLSCLFLAGWSFRGFEDDSAENFLNEGTELNEGARRSTVGASREDPTSKAQNLKKAVRERSTLLGSLFIFAYQGAEVSISGWIITFLIKYRHGDPSRVGYVTAGFWGGVTIGRFALSHVAHKIGEKVSVVALTAGAAAFQLLAWFLPNVIGDGVAVSIVGLLLGPVYPCSMAIFSRLLSRSIQMSSLSIISAMGSSGGAVAPFVTGIMAQRFGTVVLHPIVLVLLAVMEASWLALPRIQKRTD</sequence>
<feature type="transmembrane region" description="Helical" evidence="6">
    <location>
        <begin position="363"/>
        <end position="384"/>
    </location>
</feature>
<reference evidence="8 9" key="1">
    <citation type="submission" date="2015-05" db="EMBL/GenBank/DDBJ databases">
        <title>Distinctive expansion of gene families associated with plant cell wall degradation and secondary metabolism in the genomes of grapevine trunk pathogens.</title>
        <authorList>
            <person name="Lawrence D.P."/>
            <person name="Travadon R."/>
            <person name="Rolshausen P.E."/>
            <person name="Baumgartner K."/>
        </authorList>
    </citation>
    <scope>NUCLEOTIDE SEQUENCE [LARGE SCALE GENOMIC DNA]</scope>
    <source>
        <strain evidence="8">UCRPC4</strain>
    </source>
</reference>
<dbReference type="AlphaFoldDB" id="A0A0G2EZH0"/>
<feature type="transmembrane region" description="Helical" evidence="6">
    <location>
        <begin position="137"/>
        <end position="157"/>
    </location>
</feature>
<keyword evidence="9" id="KW-1185">Reference proteome</keyword>
<keyword evidence="2 6" id="KW-0812">Transmembrane</keyword>